<reference evidence="2" key="1">
    <citation type="submission" date="2015-12" db="EMBL/GenBank/DDBJ databases">
        <title>Update maize B73 reference genome by single molecule sequencing technologies.</title>
        <authorList>
            <consortium name="Maize Genome Sequencing Project"/>
            <person name="Ware D."/>
        </authorList>
    </citation>
    <scope>NUCLEOTIDE SEQUENCE [LARGE SCALE GENOMIC DNA]</scope>
    <source>
        <strain evidence="2">cv. B73</strain>
    </source>
</reference>
<proteinExistence type="predicted"/>
<dbReference type="InParanoid" id="A0A804LL97"/>
<name>A0A804LL97_MAIZE</name>
<dbReference type="EnsemblPlants" id="Zm00001eb018920_T001">
    <property type="protein sequence ID" value="Zm00001eb018920_P001"/>
    <property type="gene ID" value="Zm00001eb018920"/>
</dbReference>
<accession>A0A804LL97</accession>
<dbReference type="Proteomes" id="UP000007305">
    <property type="component" value="Chromosome 1"/>
</dbReference>
<organism evidence="1 2">
    <name type="scientific">Zea mays</name>
    <name type="common">Maize</name>
    <dbReference type="NCBI Taxonomy" id="4577"/>
    <lineage>
        <taxon>Eukaryota</taxon>
        <taxon>Viridiplantae</taxon>
        <taxon>Streptophyta</taxon>
        <taxon>Embryophyta</taxon>
        <taxon>Tracheophyta</taxon>
        <taxon>Spermatophyta</taxon>
        <taxon>Magnoliopsida</taxon>
        <taxon>Liliopsida</taxon>
        <taxon>Poales</taxon>
        <taxon>Poaceae</taxon>
        <taxon>PACMAD clade</taxon>
        <taxon>Panicoideae</taxon>
        <taxon>Andropogonodae</taxon>
        <taxon>Andropogoneae</taxon>
        <taxon>Tripsacinae</taxon>
        <taxon>Zea</taxon>
    </lineage>
</organism>
<dbReference type="Gramene" id="Zm00001eb018920_T001">
    <property type="protein sequence ID" value="Zm00001eb018920_P001"/>
    <property type="gene ID" value="Zm00001eb018920"/>
</dbReference>
<reference evidence="1" key="3">
    <citation type="submission" date="2021-05" db="UniProtKB">
        <authorList>
            <consortium name="EnsemblPlants"/>
        </authorList>
    </citation>
    <scope>IDENTIFICATION</scope>
    <source>
        <strain evidence="1">cv. B73</strain>
    </source>
</reference>
<sequence length="199" mass="21469">MHVRYIDRCKAAELDQQYVCMYHVPDHGEVAFALAVSADEHGVASAGALPGARRRALVLPLPEPVPGHAALVGEVQDRGAVAGVHHGVQPGAVHQRAHDDLVDLVVQDGPALERVQRADGLVVPVRLVAVVVRHLRADAREVEHQGVAVAAALHQPVHRHPDVLLRGQPERVPLVVCRQAGSERCHQTGYSVDRSAIYI</sequence>
<evidence type="ECO:0000313" key="2">
    <source>
        <dbReference type="Proteomes" id="UP000007305"/>
    </source>
</evidence>
<dbReference type="AlphaFoldDB" id="A0A804LL97"/>
<protein>
    <submittedName>
        <fullName evidence="1">Uncharacterized protein</fullName>
    </submittedName>
</protein>
<evidence type="ECO:0000313" key="1">
    <source>
        <dbReference type="EnsemblPlants" id="Zm00001eb018920_P001"/>
    </source>
</evidence>
<reference evidence="1" key="2">
    <citation type="submission" date="2019-07" db="EMBL/GenBank/DDBJ databases">
        <authorList>
            <person name="Seetharam A."/>
            <person name="Woodhouse M."/>
            <person name="Cannon E."/>
        </authorList>
    </citation>
    <scope>NUCLEOTIDE SEQUENCE [LARGE SCALE GENOMIC DNA]</scope>
    <source>
        <strain evidence="1">cv. B73</strain>
    </source>
</reference>
<keyword evidence="2" id="KW-1185">Reference proteome</keyword>